<feature type="region of interest" description="Disordered" evidence="1">
    <location>
        <begin position="168"/>
        <end position="198"/>
    </location>
</feature>
<dbReference type="AlphaFoldDB" id="R0KBM1"/>
<feature type="region of interest" description="Disordered" evidence="1">
    <location>
        <begin position="228"/>
        <end position="250"/>
    </location>
</feature>
<sequence length="265" mass="30556">MNCTTGPDIFSSYKVFSGYFVVLQLDKISLLKEKIDLKDHNGYMYSADLKLTQSESFTMLRNSGILKSEAKSANVVQQKQKKRGKFTFIPGALATKDPYCKFRQPRGCFNLQSSLCKSKRHAYQLRNCKGIQGWFLAASTSMSDSTMTALIDYRLSSHQTKSAKAQAHTEHQLPRCPGNDKTQCSRPWASEDWDSDEPEGLTQMHLEAYWKAAEKRGITKFIERGQERLDPVKTGEHLDKERKCRNEEEELKDARRQIKKWLRRD</sequence>
<protein>
    <submittedName>
        <fullName evidence="2">Uncharacterized protein</fullName>
    </submittedName>
</protein>
<proteinExistence type="predicted"/>
<dbReference type="EMBL" id="KB742497">
    <property type="protein sequence ID" value="EOB07756.1"/>
    <property type="molecule type" value="Genomic_DNA"/>
</dbReference>
<evidence type="ECO:0000313" key="2">
    <source>
        <dbReference type="EMBL" id="EOB07756.1"/>
    </source>
</evidence>
<gene>
    <name evidence="2" type="ORF">Anapl_06730</name>
</gene>
<accession>R0KBM1</accession>
<evidence type="ECO:0000313" key="3">
    <source>
        <dbReference type="Proteomes" id="UP000296049"/>
    </source>
</evidence>
<dbReference type="Proteomes" id="UP000296049">
    <property type="component" value="Unassembled WGS sequence"/>
</dbReference>
<reference evidence="3" key="1">
    <citation type="journal article" date="2013" name="Nat. Genet.">
        <title>The duck genome and transcriptome provide insight into an avian influenza virus reservoir species.</title>
        <authorList>
            <person name="Huang Y."/>
            <person name="Li Y."/>
            <person name="Burt D.W."/>
            <person name="Chen H."/>
            <person name="Zhang Y."/>
            <person name="Qian W."/>
            <person name="Kim H."/>
            <person name="Gan S."/>
            <person name="Zhao Y."/>
            <person name="Li J."/>
            <person name="Yi K."/>
            <person name="Feng H."/>
            <person name="Zhu P."/>
            <person name="Li B."/>
            <person name="Liu Q."/>
            <person name="Fairley S."/>
            <person name="Magor K.E."/>
            <person name="Du Z."/>
            <person name="Hu X."/>
            <person name="Goodman L."/>
            <person name="Tafer H."/>
            <person name="Vignal A."/>
            <person name="Lee T."/>
            <person name="Kim K.W."/>
            <person name="Sheng Z."/>
            <person name="An Y."/>
            <person name="Searle S."/>
            <person name="Herrero J."/>
            <person name="Groenen M.A."/>
            <person name="Crooijmans R.P."/>
            <person name="Faraut T."/>
            <person name="Cai Q."/>
            <person name="Webster R.G."/>
            <person name="Aldridge J.R."/>
            <person name="Warren W.C."/>
            <person name="Bartschat S."/>
            <person name="Kehr S."/>
            <person name="Marz M."/>
            <person name="Stadler P.F."/>
            <person name="Smith J."/>
            <person name="Kraus R.H."/>
            <person name="Zhao Y."/>
            <person name="Ren L."/>
            <person name="Fei J."/>
            <person name="Morisson M."/>
            <person name="Kaiser P."/>
            <person name="Griffin D.K."/>
            <person name="Rao M."/>
            <person name="Pitel F."/>
            <person name="Wang J."/>
            <person name="Li N."/>
        </authorList>
    </citation>
    <scope>NUCLEOTIDE SEQUENCE [LARGE SCALE GENOMIC DNA]</scope>
</reference>
<keyword evidence="3" id="KW-1185">Reference proteome</keyword>
<organism evidence="2 3">
    <name type="scientific">Anas platyrhynchos</name>
    <name type="common">Mallard</name>
    <name type="synonym">Anas boschas</name>
    <dbReference type="NCBI Taxonomy" id="8839"/>
    <lineage>
        <taxon>Eukaryota</taxon>
        <taxon>Metazoa</taxon>
        <taxon>Chordata</taxon>
        <taxon>Craniata</taxon>
        <taxon>Vertebrata</taxon>
        <taxon>Euteleostomi</taxon>
        <taxon>Archelosauria</taxon>
        <taxon>Archosauria</taxon>
        <taxon>Dinosauria</taxon>
        <taxon>Saurischia</taxon>
        <taxon>Theropoda</taxon>
        <taxon>Coelurosauria</taxon>
        <taxon>Aves</taxon>
        <taxon>Neognathae</taxon>
        <taxon>Galloanserae</taxon>
        <taxon>Anseriformes</taxon>
        <taxon>Anatidae</taxon>
        <taxon>Anatinae</taxon>
        <taxon>Anas</taxon>
    </lineage>
</organism>
<name>R0KBM1_ANAPL</name>
<evidence type="ECO:0000256" key="1">
    <source>
        <dbReference type="SAM" id="MobiDB-lite"/>
    </source>
</evidence>